<reference evidence="1 2" key="1">
    <citation type="submission" date="2017-08" db="EMBL/GenBank/DDBJ databases">
        <title>Substantial Increase in Enzyme Production by Combined Drug-Resistance Mutations in Paenibacillus agaridevorans.</title>
        <authorList>
            <person name="Tanaka Y."/>
            <person name="Funane K."/>
            <person name="Hosaka T."/>
            <person name="Shiwa Y."/>
            <person name="Fujita N."/>
            <person name="Miyazaki T."/>
            <person name="Yoshikawa H."/>
            <person name="Murakami K."/>
            <person name="Kasahara K."/>
            <person name="Inaoka T."/>
            <person name="Hiraga Y."/>
            <person name="Ochi K."/>
        </authorList>
    </citation>
    <scope>NUCLEOTIDE SEQUENCE [LARGE SCALE GENOMIC DNA]</scope>
    <source>
        <strain evidence="1 2">T-3040</strain>
    </source>
</reference>
<dbReference type="EMBL" id="BDQX01000210">
    <property type="protein sequence ID" value="GBG09317.1"/>
    <property type="molecule type" value="Genomic_DNA"/>
</dbReference>
<organism evidence="1 2">
    <name type="scientific">Paenibacillus agaridevorans</name>
    <dbReference type="NCBI Taxonomy" id="171404"/>
    <lineage>
        <taxon>Bacteria</taxon>
        <taxon>Bacillati</taxon>
        <taxon>Bacillota</taxon>
        <taxon>Bacilli</taxon>
        <taxon>Bacillales</taxon>
        <taxon>Paenibacillaceae</taxon>
        <taxon>Paenibacillus</taxon>
    </lineage>
</organism>
<evidence type="ECO:0008006" key="3">
    <source>
        <dbReference type="Google" id="ProtNLM"/>
    </source>
</evidence>
<name>A0A2R5ERX8_9BACL</name>
<dbReference type="PROSITE" id="PS51257">
    <property type="entry name" value="PROKAR_LIPOPROTEIN"/>
    <property type="match status" value="1"/>
</dbReference>
<proteinExistence type="predicted"/>
<evidence type="ECO:0000313" key="1">
    <source>
        <dbReference type="EMBL" id="GBG09317.1"/>
    </source>
</evidence>
<sequence>MNSKKNKILKYLVFILIALTILSSCEGNDMNSEKGFNNLSKLIEQKNFDDLSLTIYFISPSILTRAPLSVDDLINFDDVKNIVISGSDLEEHMDLFEQITKVDLIPVKIKSRVNARLYYFFEIEKKDKILDVAMWGKDSSVFINGLEVKGNSIFYDIVMPFLPTDEFKTYPYGIK</sequence>
<comment type="caution">
    <text evidence="1">The sequence shown here is derived from an EMBL/GenBank/DDBJ whole genome shotgun (WGS) entry which is preliminary data.</text>
</comment>
<keyword evidence="2" id="KW-1185">Reference proteome</keyword>
<gene>
    <name evidence="1" type="ORF">PAT3040_03961</name>
</gene>
<accession>A0A2R5ERX8</accession>
<dbReference type="RefSeq" id="WP_108994079.1">
    <property type="nucleotide sequence ID" value="NZ_BDQX01000210.1"/>
</dbReference>
<dbReference type="Proteomes" id="UP000245202">
    <property type="component" value="Unassembled WGS sequence"/>
</dbReference>
<protein>
    <recommendedName>
        <fullName evidence="3">Lipoprotein</fullName>
    </recommendedName>
</protein>
<dbReference type="AlphaFoldDB" id="A0A2R5ERX8"/>
<evidence type="ECO:0000313" key="2">
    <source>
        <dbReference type="Proteomes" id="UP000245202"/>
    </source>
</evidence>